<organism evidence="1">
    <name type="scientific">viral metagenome</name>
    <dbReference type="NCBI Taxonomy" id="1070528"/>
    <lineage>
        <taxon>unclassified sequences</taxon>
        <taxon>metagenomes</taxon>
        <taxon>organismal metagenomes</taxon>
    </lineage>
</organism>
<name>A0A6C0CTV7_9ZZZZ</name>
<proteinExistence type="predicted"/>
<dbReference type="AlphaFoldDB" id="A0A6C0CTV7"/>
<dbReference type="EMBL" id="MN739487">
    <property type="protein sequence ID" value="QHT07841.1"/>
    <property type="molecule type" value="Genomic_DNA"/>
</dbReference>
<evidence type="ECO:0000313" key="1">
    <source>
        <dbReference type="EMBL" id="QHT07841.1"/>
    </source>
</evidence>
<accession>A0A6C0CTV7</accession>
<reference evidence="1" key="1">
    <citation type="journal article" date="2020" name="Nature">
        <title>Giant virus diversity and host interactions through global metagenomics.</title>
        <authorList>
            <person name="Schulz F."/>
            <person name="Roux S."/>
            <person name="Paez-Espino D."/>
            <person name="Jungbluth S."/>
            <person name="Walsh D.A."/>
            <person name="Denef V.J."/>
            <person name="McMahon K.D."/>
            <person name="Konstantinidis K.T."/>
            <person name="Eloe-Fadrosh E.A."/>
            <person name="Kyrpides N.C."/>
            <person name="Woyke T."/>
        </authorList>
    </citation>
    <scope>NUCLEOTIDE SEQUENCE</scope>
    <source>
        <strain evidence="1">GVMAG-M-3300021964-36</strain>
    </source>
</reference>
<protein>
    <submittedName>
        <fullName evidence="1">Uncharacterized protein</fullName>
    </submittedName>
</protein>
<sequence length="70" mass="8606">MTELKYFIVDSQDKDKVNWNTVVENGLDRCRWNKSRTQFIVKSKNFQRWHLNKPIYTLSAIKEIMNRQDW</sequence>